<evidence type="ECO:0000313" key="6">
    <source>
        <dbReference type="Proteomes" id="UP000752171"/>
    </source>
</evidence>
<dbReference type="InterPro" id="IPR013783">
    <property type="entry name" value="Ig-like_fold"/>
</dbReference>
<name>A0A8T2KYW9_ASTMX</name>
<dbReference type="InterPro" id="IPR007110">
    <property type="entry name" value="Ig-like_dom"/>
</dbReference>
<dbReference type="InterPro" id="IPR036179">
    <property type="entry name" value="Ig-like_dom_sf"/>
</dbReference>
<keyword evidence="3" id="KW-0472">Membrane</keyword>
<dbReference type="Pfam" id="PF00047">
    <property type="entry name" value="ig"/>
    <property type="match status" value="1"/>
</dbReference>
<dbReference type="EMBL" id="JAICCE010000019">
    <property type="protein sequence ID" value="KAG9264054.1"/>
    <property type="molecule type" value="Genomic_DNA"/>
</dbReference>
<protein>
    <recommendedName>
        <fullName evidence="4">Ig-like domain-containing protein</fullName>
    </recommendedName>
</protein>
<dbReference type="Proteomes" id="UP000752171">
    <property type="component" value="Unassembled WGS sequence"/>
</dbReference>
<dbReference type="PROSITE" id="PS50835">
    <property type="entry name" value="IG_LIKE"/>
    <property type="match status" value="1"/>
</dbReference>
<dbReference type="PANTHER" id="PTHR11738:SF186">
    <property type="entry name" value="OSTEOCLAST-ASSOCIATED IMMUNOGLOBULIN-LIKE RECEPTOR"/>
    <property type="match status" value="1"/>
</dbReference>
<accession>A0A8T2KYW9</accession>
<dbReference type="SUPFAM" id="SSF48726">
    <property type="entry name" value="Immunoglobulin"/>
    <property type="match status" value="2"/>
</dbReference>
<proteinExistence type="predicted"/>
<dbReference type="GO" id="GO:0007166">
    <property type="term" value="P:cell surface receptor signaling pathway"/>
    <property type="evidence" value="ECO:0007669"/>
    <property type="project" value="UniProtKB-ARBA"/>
</dbReference>
<reference evidence="5 6" key="1">
    <citation type="submission" date="2021-07" db="EMBL/GenBank/DDBJ databases">
        <authorList>
            <person name="Imarazene B."/>
            <person name="Zahm M."/>
            <person name="Klopp C."/>
            <person name="Cabau C."/>
            <person name="Beille S."/>
            <person name="Jouanno E."/>
            <person name="Castinel A."/>
            <person name="Lluch J."/>
            <person name="Gil L."/>
            <person name="Kuchtly C."/>
            <person name="Lopez Roques C."/>
            <person name="Donnadieu C."/>
            <person name="Parrinello H."/>
            <person name="Journot L."/>
            <person name="Du K."/>
            <person name="Schartl M."/>
            <person name="Retaux S."/>
            <person name="Guiguen Y."/>
        </authorList>
    </citation>
    <scope>NUCLEOTIDE SEQUENCE [LARGE SCALE GENOMIC DNA]</scope>
    <source>
        <strain evidence="5">Pach_M1</strain>
        <tissue evidence="5">Testis</tissue>
    </source>
</reference>
<feature type="domain" description="Ig-like" evidence="4">
    <location>
        <begin position="140"/>
        <end position="231"/>
    </location>
</feature>
<evidence type="ECO:0000256" key="3">
    <source>
        <dbReference type="SAM" id="Phobius"/>
    </source>
</evidence>
<dbReference type="PANTHER" id="PTHR11738">
    <property type="entry name" value="MHC CLASS I NK CELL RECEPTOR"/>
    <property type="match status" value="1"/>
</dbReference>
<keyword evidence="1" id="KW-1015">Disulfide bond</keyword>
<evidence type="ECO:0000313" key="5">
    <source>
        <dbReference type="EMBL" id="KAG9264054.1"/>
    </source>
</evidence>
<dbReference type="AlphaFoldDB" id="A0A8T2KYW9"/>
<evidence type="ECO:0000256" key="2">
    <source>
        <dbReference type="ARBA" id="ARBA00023319"/>
    </source>
</evidence>
<evidence type="ECO:0000256" key="1">
    <source>
        <dbReference type="ARBA" id="ARBA00023157"/>
    </source>
</evidence>
<dbReference type="GO" id="GO:0002764">
    <property type="term" value="P:immune response-regulating signaling pathway"/>
    <property type="evidence" value="ECO:0007669"/>
    <property type="project" value="TreeGrafter"/>
</dbReference>
<dbReference type="InterPro" id="IPR050412">
    <property type="entry name" value="Ig-like_Receptors_ImmuneReg"/>
</dbReference>
<gene>
    <name evidence="5" type="ORF">AMEX_G22279</name>
</gene>
<evidence type="ECO:0000259" key="4">
    <source>
        <dbReference type="PROSITE" id="PS50835"/>
    </source>
</evidence>
<sequence length="346" mass="38797">MFYLPKLRLLNSYLRLDETSPCQSTRVCSISFSFTNPISFAGGQTSPILVTPYSPAVSPEETVQFECKLLKPSNISVNFYLYRNGKRVDEKKAGNSTTFSLTVNTSGQFQYSCDYDQGSSSKKSPRSIPVNITVVNLSQPNISFSASGDWFHWWLQEQEVTRGYSFSIICSTQPQYPGGSLHLEFNNGSSTTTIKSAVNHSATFDFNEADYDRQGNYSCVYKVNVSSRTFSSNSTELLAITVKASLVPFISIAAAAGLLFVSIPIIIFCIKKFQKKHSVRTLEENERTEMDEDDYENAAIALQQRKDSDESGEDYVDIDDDLEKRRVANNTKFAGEQMYNLFSNLV</sequence>
<keyword evidence="3" id="KW-1133">Transmembrane helix</keyword>
<comment type="caution">
    <text evidence="5">The sequence shown here is derived from an EMBL/GenBank/DDBJ whole genome shotgun (WGS) entry which is preliminary data.</text>
</comment>
<keyword evidence="2" id="KW-0393">Immunoglobulin domain</keyword>
<organism evidence="5 6">
    <name type="scientific">Astyanax mexicanus</name>
    <name type="common">Blind cave fish</name>
    <name type="synonym">Astyanax fasciatus mexicanus</name>
    <dbReference type="NCBI Taxonomy" id="7994"/>
    <lineage>
        <taxon>Eukaryota</taxon>
        <taxon>Metazoa</taxon>
        <taxon>Chordata</taxon>
        <taxon>Craniata</taxon>
        <taxon>Vertebrata</taxon>
        <taxon>Euteleostomi</taxon>
        <taxon>Actinopterygii</taxon>
        <taxon>Neopterygii</taxon>
        <taxon>Teleostei</taxon>
        <taxon>Ostariophysi</taxon>
        <taxon>Characiformes</taxon>
        <taxon>Characoidei</taxon>
        <taxon>Acestrorhamphidae</taxon>
        <taxon>Acestrorhamphinae</taxon>
        <taxon>Astyanax</taxon>
    </lineage>
</organism>
<feature type="transmembrane region" description="Helical" evidence="3">
    <location>
        <begin position="246"/>
        <end position="270"/>
    </location>
</feature>
<dbReference type="InterPro" id="IPR013151">
    <property type="entry name" value="Immunoglobulin_dom"/>
</dbReference>
<dbReference type="Gene3D" id="2.60.40.10">
    <property type="entry name" value="Immunoglobulins"/>
    <property type="match status" value="2"/>
</dbReference>
<keyword evidence="3" id="KW-0812">Transmembrane</keyword>